<reference evidence="5 6" key="1">
    <citation type="submission" date="2023-07" db="EMBL/GenBank/DDBJ databases">
        <title>Genomic Encyclopedia of Type Strains, Phase IV (KMG-IV): sequencing the most valuable type-strain genomes for metagenomic binning, comparative biology and taxonomic classification.</title>
        <authorList>
            <person name="Goeker M."/>
        </authorList>
    </citation>
    <scope>NUCLEOTIDE SEQUENCE [LARGE SCALE GENOMIC DNA]</scope>
    <source>
        <strain evidence="5 6">DSM 16784</strain>
    </source>
</reference>
<dbReference type="Gene3D" id="3.20.80.10">
    <property type="entry name" value="Regulatory factor, effector binding domain"/>
    <property type="match status" value="1"/>
</dbReference>
<dbReference type="EMBL" id="JAUSUR010000001">
    <property type="protein sequence ID" value="MDQ0359336.1"/>
    <property type="molecule type" value="Genomic_DNA"/>
</dbReference>
<dbReference type="InterPro" id="IPR009057">
    <property type="entry name" value="Homeodomain-like_sf"/>
</dbReference>
<sequence length="289" mass="34046">MSTNLELIQEVVEYIDHHLDQKLSLDIICDTMGYSKFHLHRIFTSVVGFSIHTYIQRRRLTEAARLLVFSNNSIMEIALFAGYETQQSFTSGFKKMFHCTPNAFRKKREFLPLQLKYTVDGKKKLRGDKMMKVRFEEKDNLLFVGYMANTKWGFRVIPKCWKNLLKNVNRVTNRVDHEFMYAINDYSNNPSFENKQPGFDYYAAVEVSDKDNIPDGMVLKELPATKYVIFHFYGDKKDSIQPVVEYIYNEWFPQSTCQYNEKAMYDFVKDTEVANEDGKSEIEVWVPIL</sequence>
<keyword evidence="2" id="KW-0238">DNA-binding</keyword>
<dbReference type="PANTHER" id="PTHR47504:SF5">
    <property type="entry name" value="RIGHT ORIGIN-BINDING PROTEIN"/>
    <property type="match status" value="1"/>
</dbReference>
<dbReference type="SMART" id="SM00871">
    <property type="entry name" value="AraC_E_bind"/>
    <property type="match status" value="1"/>
</dbReference>
<dbReference type="Proteomes" id="UP001230220">
    <property type="component" value="Unassembled WGS sequence"/>
</dbReference>
<accession>A0ABU0DXM5</accession>
<evidence type="ECO:0000313" key="6">
    <source>
        <dbReference type="Proteomes" id="UP001230220"/>
    </source>
</evidence>
<evidence type="ECO:0000256" key="3">
    <source>
        <dbReference type="ARBA" id="ARBA00023163"/>
    </source>
</evidence>
<dbReference type="InterPro" id="IPR018060">
    <property type="entry name" value="HTH_AraC"/>
</dbReference>
<dbReference type="Pfam" id="PF12833">
    <property type="entry name" value="HTH_18"/>
    <property type="match status" value="1"/>
</dbReference>
<dbReference type="InterPro" id="IPR011256">
    <property type="entry name" value="Reg_factor_effector_dom_sf"/>
</dbReference>
<keyword evidence="3" id="KW-0804">Transcription</keyword>
<evidence type="ECO:0000256" key="2">
    <source>
        <dbReference type="ARBA" id="ARBA00023125"/>
    </source>
</evidence>
<dbReference type="InterPro" id="IPR029441">
    <property type="entry name" value="Cass2"/>
</dbReference>
<proteinExistence type="predicted"/>
<dbReference type="InterPro" id="IPR050959">
    <property type="entry name" value="MarA-like"/>
</dbReference>
<evidence type="ECO:0000259" key="4">
    <source>
        <dbReference type="PROSITE" id="PS01124"/>
    </source>
</evidence>
<dbReference type="SUPFAM" id="SSF46689">
    <property type="entry name" value="Homeodomain-like"/>
    <property type="match status" value="2"/>
</dbReference>
<dbReference type="PROSITE" id="PS01124">
    <property type="entry name" value="HTH_ARAC_FAMILY_2"/>
    <property type="match status" value="1"/>
</dbReference>
<evidence type="ECO:0000313" key="5">
    <source>
        <dbReference type="EMBL" id="MDQ0359336.1"/>
    </source>
</evidence>
<dbReference type="Pfam" id="PF14526">
    <property type="entry name" value="Cass2"/>
    <property type="match status" value="1"/>
</dbReference>
<keyword evidence="6" id="KW-1185">Reference proteome</keyword>
<protein>
    <submittedName>
        <fullName evidence="5">Transcriptional regulator YdeE/AraC-like DNA-binding protein</fullName>
    </submittedName>
</protein>
<evidence type="ECO:0000256" key="1">
    <source>
        <dbReference type="ARBA" id="ARBA00023015"/>
    </source>
</evidence>
<gene>
    <name evidence="5" type="ORF">J2S15_000067</name>
</gene>
<keyword evidence="1" id="KW-0805">Transcription regulation</keyword>
<feature type="domain" description="HTH araC/xylS-type" evidence="4">
    <location>
        <begin position="9"/>
        <end position="107"/>
    </location>
</feature>
<organism evidence="5 6">
    <name type="scientific">Breznakia pachnodae</name>
    <dbReference type="NCBI Taxonomy" id="265178"/>
    <lineage>
        <taxon>Bacteria</taxon>
        <taxon>Bacillati</taxon>
        <taxon>Bacillota</taxon>
        <taxon>Erysipelotrichia</taxon>
        <taxon>Erysipelotrichales</taxon>
        <taxon>Erysipelotrichaceae</taxon>
        <taxon>Breznakia</taxon>
    </lineage>
</organism>
<name>A0ABU0DXM5_9FIRM</name>
<dbReference type="InterPro" id="IPR010499">
    <property type="entry name" value="AraC_E-bd"/>
</dbReference>
<dbReference type="SUPFAM" id="SSF55136">
    <property type="entry name" value="Probable bacterial effector-binding domain"/>
    <property type="match status" value="1"/>
</dbReference>
<dbReference type="RefSeq" id="WP_307404371.1">
    <property type="nucleotide sequence ID" value="NZ_JAUSUR010000001.1"/>
</dbReference>
<dbReference type="SMART" id="SM00342">
    <property type="entry name" value="HTH_ARAC"/>
    <property type="match status" value="1"/>
</dbReference>
<comment type="caution">
    <text evidence="5">The sequence shown here is derived from an EMBL/GenBank/DDBJ whole genome shotgun (WGS) entry which is preliminary data.</text>
</comment>
<dbReference type="PANTHER" id="PTHR47504">
    <property type="entry name" value="RIGHT ORIGIN-BINDING PROTEIN"/>
    <property type="match status" value="1"/>
</dbReference>
<dbReference type="Gene3D" id="1.10.10.60">
    <property type="entry name" value="Homeodomain-like"/>
    <property type="match status" value="2"/>
</dbReference>